<reference evidence="1 2" key="1">
    <citation type="journal article" date="2019" name="Lett. Appl. Microbiol.">
        <title>A case of 'blown pack' spoilage of vacuum-packaged pork likely associated with Clostridium estertheticum in Canada.</title>
        <authorList>
            <person name="Zhang P."/>
            <person name="Ward P."/>
            <person name="McMullen L.M."/>
            <person name="Yang X."/>
        </authorList>
    </citation>
    <scope>NUCLEOTIDE SEQUENCE [LARGE SCALE GENOMIC DNA]</scope>
    <source>
        <strain evidence="1 2">MA19</strain>
    </source>
</reference>
<dbReference type="AlphaFoldDB" id="A0A5N7IXL8"/>
<comment type="caution">
    <text evidence="1">The sequence shown here is derived from an EMBL/GenBank/DDBJ whole genome shotgun (WGS) entry which is preliminary data.</text>
</comment>
<evidence type="ECO:0000313" key="2">
    <source>
        <dbReference type="Proteomes" id="UP000342249"/>
    </source>
</evidence>
<protein>
    <submittedName>
        <fullName evidence="1">DUF488 domain-containing protein</fullName>
    </submittedName>
</protein>
<gene>
    <name evidence="1" type="ORF">E4V82_03740</name>
</gene>
<dbReference type="RefSeq" id="WP_152750539.1">
    <property type="nucleotide sequence ID" value="NZ_SPSE01000015.1"/>
</dbReference>
<name>A0A5N7IXL8_9CLOT</name>
<sequence length="149" mass="17760">MKLYTIGFTKKSASEFFTLLKNNNIRVLVDIRLNNVSQLAGYTKRKDLEYFLTELLSIRYIHDLNLAPTKQILDDYKKKVISWEQYEKSYIELLNERNIQDNLNEKYNKNFENVCLLCSESTPENCHRRLAAEYIKKLYSELDIEIVHL</sequence>
<dbReference type="InterPro" id="IPR007438">
    <property type="entry name" value="DUF488"/>
</dbReference>
<organism evidence="1 2">
    <name type="scientific">Clostridium estertheticum</name>
    <dbReference type="NCBI Taxonomy" id="238834"/>
    <lineage>
        <taxon>Bacteria</taxon>
        <taxon>Bacillati</taxon>
        <taxon>Bacillota</taxon>
        <taxon>Clostridia</taxon>
        <taxon>Eubacteriales</taxon>
        <taxon>Clostridiaceae</taxon>
        <taxon>Clostridium</taxon>
    </lineage>
</organism>
<dbReference type="PANTHER" id="PTHR39337">
    <property type="entry name" value="BLR5642 PROTEIN"/>
    <property type="match status" value="1"/>
</dbReference>
<dbReference type="EMBL" id="SPSF01000014">
    <property type="protein sequence ID" value="MPQ61224.1"/>
    <property type="molecule type" value="Genomic_DNA"/>
</dbReference>
<dbReference type="Pfam" id="PF04343">
    <property type="entry name" value="DUF488"/>
    <property type="match status" value="1"/>
</dbReference>
<evidence type="ECO:0000313" key="1">
    <source>
        <dbReference type="EMBL" id="MPQ61224.1"/>
    </source>
</evidence>
<proteinExistence type="predicted"/>
<dbReference type="Proteomes" id="UP000342249">
    <property type="component" value="Unassembled WGS sequence"/>
</dbReference>
<accession>A0A5N7IXL8</accession>
<dbReference type="PANTHER" id="PTHR39337:SF1">
    <property type="entry name" value="BLR5642 PROTEIN"/>
    <property type="match status" value="1"/>
</dbReference>